<organism evidence="1 2">
    <name type="scientific">Caerostris extrusa</name>
    <name type="common">Bark spider</name>
    <name type="synonym">Caerostris bankana</name>
    <dbReference type="NCBI Taxonomy" id="172846"/>
    <lineage>
        <taxon>Eukaryota</taxon>
        <taxon>Metazoa</taxon>
        <taxon>Ecdysozoa</taxon>
        <taxon>Arthropoda</taxon>
        <taxon>Chelicerata</taxon>
        <taxon>Arachnida</taxon>
        <taxon>Araneae</taxon>
        <taxon>Araneomorphae</taxon>
        <taxon>Entelegynae</taxon>
        <taxon>Araneoidea</taxon>
        <taxon>Araneidae</taxon>
        <taxon>Caerostris</taxon>
    </lineage>
</organism>
<proteinExistence type="predicted"/>
<reference evidence="1 2" key="1">
    <citation type="submission" date="2021-06" db="EMBL/GenBank/DDBJ databases">
        <title>Caerostris extrusa draft genome.</title>
        <authorList>
            <person name="Kono N."/>
            <person name="Arakawa K."/>
        </authorList>
    </citation>
    <scope>NUCLEOTIDE SEQUENCE [LARGE SCALE GENOMIC DNA]</scope>
</reference>
<dbReference type="AlphaFoldDB" id="A0AAV4SWH1"/>
<sequence>MEKHRMFMIKKEISIWKGMYHLCDISTNAIGISDMKERQGSLYQEEIIMDVISSYLKTEKENGLRSCMWDMIARYLVAIKVACRQF</sequence>
<protein>
    <submittedName>
        <fullName evidence="1">Uncharacterized protein</fullName>
    </submittedName>
</protein>
<dbReference type="Proteomes" id="UP001054945">
    <property type="component" value="Unassembled WGS sequence"/>
</dbReference>
<keyword evidence="2" id="KW-1185">Reference proteome</keyword>
<dbReference type="EMBL" id="BPLR01010282">
    <property type="protein sequence ID" value="GIY38284.1"/>
    <property type="molecule type" value="Genomic_DNA"/>
</dbReference>
<evidence type="ECO:0000313" key="1">
    <source>
        <dbReference type="EMBL" id="GIY38284.1"/>
    </source>
</evidence>
<evidence type="ECO:0000313" key="2">
    <source>
        <dbReference type="Proteomes" id="UP001054945"/>
    </source>
</evidence>
<accession>A0AAV4SWH1</accession>
<comment type="caution">
    <text evidence="1">The sequence shown here is derived from an EMBL/GenBank/DDBJ whole genome shotgun (WGS) entry which is preliminary data.</text>
</comment>
<name>A0AAV4SWH1_CAEEX</name>
<gene>
    <name evidence="1" type="ORF">CEXT_741081</name>
</gene>